<accession>A0ACC1HDY3</accession>
<evidence type="ECO:0000313" key="1">
    <source>
        <dbReference type="EMBL" id="KAJ1674677.1"/>
    </source>
</evidence>
<keyword evidence="1" id="KW-0378">Hydrolase</keyword>
<dbReference type="EMBL" id="JAMZIH010005768">
    <property type="protein sequence ID" value="KAJ1674677.1"/>
    <property type="molecule type" value="Genomic_DNA"/>
</dbReference>
<comment type="caution">
    <text evidence="1">The sequence shown here is derived from an EMBL/GenBank/DDBJ whole genome shotgun (WGS) entry which is preliminary data.</text>
</comment>
<keyword evidence="2" id="KW-1185">Reference proteome</keyword>
<dbReference type="EC" id="3.6.4.13" evidence="1"/>
<reference evidence="1" key="1">
    <citation type="submission" date="2022-06" db="EMBL/GenBank/DDBJ databases">
        <title>Phylogenomic reconstructions and comparative analyses of Kickxellomycotina fungi.</title>
        <authorList>
            <person name="Reynolds N.K."/>
            <person name="Stajich J.E."/>
            <person name="Barry K."/>
            <person name="Grigoriev I.V."/>
            <person name="Crous P."/>
            <person name="Smith M.E."/>
        </authorList>
    </citation>
    <scope>NUCLEOTIDE SEQUENCE</scope>
    <source>
        <strain evidence="1">RSA 2271</strain>
    </source>
</reference>
<evidence type="ECO:0000313" key="2">
    <source>
        <dbReference type="Proteomes" id="UP001145114"/>
    </source>
</evidence>
<keyword evidence="1" id="KW-0347">Helicase</keyword>
<proteinExistence type="predicted"/>
<keyword evidence="1" id="KW-0547">Nucleotide-binding</keyword>
<protein>
    <submittedName>
        <fullName evidence="1">RNA helicase</fullName>
        <ecNumber evidence="1">3.6.4.13</ecNumber>
    </submittedName>
</protein>
<dbReference type="Proteomes" id="UP001145114">
    <property type="component" value="Unassembled WGS sequence"/>
</dbReference>
<name>A0ACC1HDY3_9FUNG</name>
<keyword evidence="1" id="KW-0067">ATP-binding</keyword>
<organism evidence="1 2">
    <name type="scientific">Spiromyces aspiralis</name>
    <dbReference type="NCBI Taxonomy" id="68401"/>
    <lineage>
        <taxon>Eukaryota</taxon>
        <taxon>Fungi</taxon>
        <taxon>Fungi incertae sedis</taxon>
        <taxon>Zoopagomycota</taxon>
        <taxon>Kickxellomycotina</taxon>
        <taxon>Kickxellomycetes</taxon>
        <taxon>Kickxellales</taxon>
        <taxon>Kickxellaceae</taxon>
        <taxon>Spiromyces</taxon>
    </lineage>
</organism>
<sequence length="658" mass="74207">MNISEDMLDEALAAKLRNRNLRKFCSDPQYEKRCEDLGLSRSAFRKWKDAYVGEVEANRIETLTPESLIPVILREGPDGIGSRLVPNFLSYLERVSPEDMAKLKNIRAVTDCRYQEEWNVAARMMQRKVIMHVGPTNSGKTHTAIERLKEARNGIYCSPLRLLAHEVYLRMNRMGKPCQLITGEERRQPEVDGVPIPVPIGPYDEPMVPLTASTIEMANMAAPYDVAVIDEIQMISDMQRGWAWVQALQGLQAKEIHLCGEPTAVPLVKRLFAAMSEDVEVYTYDRLSPLKVDRASLNGKWSNIRKGDCVVTFSRDKIFQTKRLIEKATGMKCAVIYGALPPGTRAEQARLFNDSSSGYDVMVASDAVGMGLNLNIQRVVFETMYKYDGDSMKPISISQTRQIGGRAGRFKSMYDCGVVTTFEKRDIPLLEKKINASPAPIASAGFKPPTVMVETLSRHFPKVPFAKLWAMFKDCANLGSKYHICSFKDSETIANAIEEVPLLIKDRYQFMYAPIQTRDSVVVNNAVKFAKALAARKPCHVADFVELPSTVPKSKEELLELESTHRTTILYLWLHFHYPTIYIDVEEAQELKVKCEQMIQNSLTEAHNKRKSKMRGAMASSPPNGKKCGEIYDNATSFQTQRPDRCRNQATGYASIQT</sequence>
<gene>
    <name evidence="1" type="primary">SUV3</name>
    <name evidence="1" type="ORF">EV182_002791</name>
</gene>